<dbReference type="RefSeq" id="WP_387402423.1">
    <property type="nucleotide sequence ID" value="NZ_JBIAQY010000001.1"/>
</dbReference>
<evidence type="ECO:0000256" key="6">
    <source>
        <dbReference type="ARBA" id="ARBA00023136"/>
    </source>
</evidence>
<dbReference type="InterPro" id="IPR000515">
    <property type="entry name" value="MetI-like"/>
</dbReference>
<dbReference type="InterPro" id="IPR035906">
    <property type="entry name" value="MetI-like_sf"/>
</dbReference>
<gene>
    <name evidence="10" type="ORF">ACFYXQ_01720</name>
</gene>
<feature type="domain" description="ABC transmembrane type-1" evidence="9">
    <location>
        <begin position="94"/>
        <end position="274"/>
    </location>
</feature>
<dbReference type="PANTHER" id="PTHR30151">
    <property type="entry name" value="ALKANE SULFONATE ABC TRANSPORTER-RELATED, MEMBRANE SUBUNIT"/>
    <property type="match status" value="1"/>
</dbReference>
<reference evidence="10 11" key="1">
    <citation type="submission" date="2024-10" db="EMBL/GenBank/DDBJ databases">
        <title>The Natural Products Discovery Center: Release of the First 8490 Sequenced Strains for Exploring Actinobacteria Biosynthetic Diversity.</title>
        <authorList>
            <person name="Kalkreuter E."/>
            <person name="Kautsar S.A."/>
            <person name="Yang D."/>
            <person name="Bader C.D."/>
            <person name="Teijaro C.N."/>
            <person name="Fluegel L."/>
            <person name="Davis C.M."/>
            <person name="Simpson J.R."/>
            <person name="Lauterbach L."/>
            <person name="Steele A.D."/>
            <person name="Gui C."/>
            <person name="Meng S."/>
            <person name="Li G."/>
            <person name="Viehrig K."/>
            <person name="Ye F."/>
            <person name="Su P."/>
            <person name="Kiefer A.F."/>
            <person name="Nichols A."/>
            <person name="Cepeda A.J."/>
            <person name="Yan W."/>
            <person name="Fan B."/>
            <person name="Jiang Y."/>
            <person name="Adhikari A."/>
            <person name="Zheng C.-J."/>
            <person name="Schuster L."/>
            <person name="Cowan T.M."/>
            <person name="Smanski M.J."/>
            <person name="Chevrette M.G."/>
            <person name="De Carvalho L.P.S."/>
            <person name="Shen B."/>
        </authorList>
    </citation>
    <scope>NUCLEOTIDE SEQUENCE [LARGE SCALE GENOMIC DNA]</scope>
    <source>
        <strain evidence="10 11">NPDC002593</strain>
    </source>
</reference>
<feature type="transmembrane region" description="Helical" evidence="7">
    <location>
        <begin position="256"/>
        <end position="277"/>
    </location>
</feature>
<evidence type="ECO:0000259" key="9">
    <source>
        <dbReference type="PROSITE" id="PS50928"/>
    </source>
</evidence>
<comment type="subcellular location">
    <subcellularLocation>
        <location evidence="1 7">Cell membrane</location>
        <topology evidence="1 7">Multi-pass membrane protein</topology>
    </subcellularLocation>
</comment>
<comment type="caution">
    <text evidence="10">The sequence shown here is derived from an EMBL/GenBank/DDBJ whole genome shotgun (WGS) entry which is preliminary data.</text>
</comment>
<feature type="region of interest" description="Disordered" evidence="8">
    <location>
        <begin position="1"/>
        <end position="29"/>
    </location>
</feature>
<dbReference type="PROSITE" id="PS50928">
    <property type="entry name" value="ABC_TM1"/>
    <property type="match status" value="1"/>
</dbReference>
<dbReference type="CDD" id="cd06261">
    <property type="entry name" value="TM_PBP2"/>
    <property type="match status" value="1"/>
</dbReference>
<evidence type="ECO:0000256" key="7">
    <source>
        <dbReference type="RuleBase" id="RU363032"/>
    </source>
</evidence>
<evidence type="ECO:0000256" key="8">
    <source>
        <dbReference type="SAM" id="MobiDB-lite"/>
    </source>
</evidence>
<dbReference type="Pfam" id="PF00528">
    <property type="entry name" value="BPD_transp_1"/>
    <property type="match status" value="1"/>
</dbReference>
<feature type="transmembrane region" description="Helical" evidence="7">
    <location>
        <begin position="225"/>
        <end position="244"/>
    </location>
</feature>
<dbReference type="Gene3D" id="1.10.3720.10">
    <property type="entry name" value="MetI-like"/>
    <property type="match status" value="1"/>
</dbReference>
<dbReference type="SUPFAM" id="SSF161098">
    <property type="entry name" value="MetI-like"/>
    <property type="match status" value="1"/>
</dbReference>
<evidence type="ECO:0000256" key="1">
    <source>
        <dbReference type="ARBA" id="ARBA00004651"/>
    </source>
</evidence>
<dbReference type="PANTHER" id="PTHR30151:SF0">
    <property type="entry name" value="ABC TRANSPORTER PERMEASE PROTEIN MJ0413-RELATED"/>
    <property type="match status" value="1"/>
</dbReference>
<evidence type="ECO:0000256" key="2">
    <source>
        <dbReference type="ARBA" id="ARBA00022448"/>
    </source>
</evidence>
<evidence type="ECO:0000313" key="11">
    <source>
        <dbReference type="Proteomes" id="UP001601992"/>
    </source>
</evidence>
<dbReference type="EMBL" id="JBIAQY010000001">
    <property type="protein sequence ID" value="MFF3566481.1"/>
    <property type="molecule type" value="Genomic_DNA"/>
</dbReference>
<accession>A0ABW6RU47</accession>
<evidence type="ECO:0000256" key="5">
    <source>
        <dbReference type="ARBA" id="ARBA00022989"/>
    </source>
</evidence>
<sequence length="286" mass="30600">MTTIQSVVRGSAKAQGTGASDEPTAEEREWAQQQRQARLRRLGLVWALRLAVAAVLLISWQIIGQANPLFTSYPTAVAAAAWDQVTSATLFTAIGQSFEILAMGLVLGVVVGVLGGLIIGRYALVASSVEWIMSALNATPLLAIIPLVIVWFGLGVESKVVVVFMLTVFSMLFNTAAGVHEVDQHVLDVSRAYMASEGQVFRKIILPSSVPFIMTGLRISIGRALIGTVAAEFFTGISGLGGRIQTYGAAYQTDSMLVPVLTLMLIGVLLTGVARWLEKIAAPWRD</sequence>
<organism evidence="10 11">
    <name type="scientific">Nocardia jiangxiensis</name>
    <dbReference type="NCBI Taxonomy" id="282685"/>
    <lineage>
        <taxon>Bacteria</taxon>
        <taxon>Bacillati</taxon>
        <taxon>Actinomycetota</taxon>
        <taxon>Actinomycetes</taxon>
        <taxon>Mycobacteriales</taxon>
        <taxon>Nocardiaceae</taxon>
        <taxon>Nocardia</taxon>
    </lineage>
</organism>
<keyword evidence="5 7" id="KW-1133">Transmembrane helix</keyword>
<keyword evidence="4 7" id="KW-0812">Transmembrane</keyword>
<protein>
    <submittedName>
        <fullName evidence="10">ABC transporter permease</fullName>
    </submittedName>
</protein>
<evidence type="ECO:0000256" key="3">
    <source>
        <dbReference type="ARBA" id="ARBA00022475"/>
    </source>
</evidence>
<keyword evidence="2 7" id="KW-0813">Transport</keyword>
<comment type="similarity">
    <text evidence="7">Belongs to the binding-protein-dependent transport system permease family.</text>
</comment>
<feature type="transmembrane region" description="Helical" evidence="7">
    <location>
        <begin position="42"/>
        <end position="63"/>
    </location>
</feature>
<keyword evidence="6 7" id="KW-0472">Membrane</keyword>
<feature type="transmembrane region" description="Helical" evidence="7">
    <location>
        <begin position="160"/>
        <end position="179"/>
    </location>
</feature>
<evidence type="ECO:0000313" key="10">
    <source>
        <dbReference type="EMBL" id="MFF3566481.1"/>
    </source>
</evidence>
<keyword evidence="11" id="KW-1185">Reference proteome</keyword>
<keyword evidence="3" id="KW-1003">Cell membrane</keyword>
<feature type="transmembrane region" description="Helical" evidence="7">
    <location>
        <begin position="131"/>
        <end position="154"/>
    </location>
</feature>
<evidence type="ECO:0000256" key="4">
    <source>
        <dbReference type="ARBA" id="ARBA00022692"/>
    </source>
</evidence>
<feature type="transmembrane region" description="Helical" evidence="7">
    <location>
        <begin position="100"/>
        <end position="119"/>
    </location>
</feature>
<dbReference type="Proteomes" id="UP001601992">
    <property type="component" value="Unassembled WGS sequence"/>
</dbReference>
<proteinExistence type="inferred from homology"/>
<name>A0ABW6RU47_9NOCA</name>